<sequence>MSASLINRSLTTVRTELEFLKESNVISEETYNQINSSLPQKYDPKDSKSAEFVEALYRFDPQQDGDLALNPGDKVEVLEKPSNEWFKGKCNGRVGMFPSNYVKPIFSGSEVSRPSVPPPPQYEQQQVQRMDSQPSGSSYQQPLPYPPPSTGYYQQQPAPQPVQQEQPQQHHAGSQLRKFGSKLGNAAIFGAGATMGSDIVNSIF</sequence>
<keyword evidence="1 2" id="KW-0728">SH3 domain</keyword>
<keyword evidence="6" id="KW-1185">Reference proteome</keyword>
<dbReference type="SMART" id="SM00326">
    <property type="entry name" value="SH3"/>
    <property type="match status" value="1"/>
</dbReference>
<evidence type="ECO:0000313" key="5">
    <source>
        <dbReference type="EMBL" id="QLQ80099.1"/>
    </source>
</evidence>
<dbReference type="SUPFAM" id="SSF50044">
    <property type="entry name" value="SH3-domain"/>
    <property type="match status" value="1"/>
</dbReference>
<dbReference type="Pfam" id="PF00018">
    <property type="entry name" value="SH3_1"/>
    <property type="match status" value="1"/>
</dbReference>
<protein>
    <recommendedName>
        <fullName evidence="4">SH3 domain-containing protein</fullName>
    </recommendedName>
</protein>
<name>A0A7H9HS14_9SACH</name>
<dbReference type="OrthoDB" id="6250593at2759"/>
<dbReference type="PRINTS" id="PR00499">
    <property type="entry name" value="P67PHOX"/>
</dbReference>
<feature type="domain" description="SH3" evidence="4">
    <location>
        <begin position="48"/>
        <end position="107"/>
    </location>
</feature>
<dbReference type="InterPro" id="IPR036028">
    <property type="entry name" value="SH3-like_dom_sf"/>
</dbReference>
<organism evidence="5 6">
    <name type="scientific">Torulaspora globosa</name>
    <dbReference type="NCBI Taxonomy" id="48254"/>
    <lineage>
        <taxon>Eukaryota</taxon>
        <taxon>Fungi</taxon>
        <taxon>Dikarya</taxon>
        <taxon>Ascomycota</taxon>
        <taxon>Saccharomycotina</taxon>
        <taxon>Saccharomycetes</taxon>
        <taxon>Saccharomycetales</taxon>
        <taxon>Saccharomycetaceae</taxon>
        <taxon>Torulaspora</taxon>
    </lineage>
</organism>
<evidence type="ECO:0000259" key="4">
    <source>
        <dbReference type="PROSITE" id="PS50002"/>
    </source>
</evidence>
<evidence type="ECO:0000256" key="3">
    <source>
        <dbReference type="SAM" id="MobiDB-lite"/>
    </source>
</evidence>
<evidence type="ECO:0000256" key="1">
    <source>
        <dbReference type="ARBA" id="ARBA00022443"/>
    </source>
</evidence>
<dbReference type="PROSITE" id="PS50002">
    <property type="entry name" value="SH3"/>
    <property type="match status" value="1"/>
</dbReference>
<dbReference type="EMBL" id="CP059270">
    <property type="protein sequence ID" value="QLQ80099.1"/>
    <property type="molecule type" value="Genomic_DNA"/>
</dbReference>
<feature type="compositionally biased region" description="Low complexity" evidence="3">
    <location>
        <begin position="122"/>
        <end position="142"/>
    </location>
</feature>
<feature type="compositionally biased region" description="Low complexity" evidence="3">
    <location>
        <begin position="150"/>
        <end position="169"/>
    </location>
</feature>
<accession>A0A7H9HS14</accession>
<dbReference type="PRINTS" id="PR00452">
    <property type="entry name" value="SH3DOMAIN"/>
</dbReference>
<dbReference type="AlphaFoldDB" id="A0A7H9HS14"/>
<dbReference type="PANTHER" id="PTHR45929:SF7">
    <property type="entry name" value="LAS SEVENTEEN-BINDING PROTEIN 1"/>
    <property type="match status" value="1"/>
</dbReference>
<dbReference type="PANTHER" id="PTHR45929">
    <property type="entry name" value="JAK PATHWAY SIGNAL TRANSDUCTION ADAPTOR MOLECULE"/>
    <property type="match status" value="1"/>
</dbReference>
<gene>
    <name evidence="5" type="ORF">HG537_0D00990</name>
</gene>
<dbReference type="InterPro" id="IPR050670">
    <property type="entry name" value="STAM"/>
</dbReference>
<evidence type="ECO:0000256" key="2">
    <source>
        <dbReference type="PROSITE-ProRule" id="PRU00192"/>
    </source>
</evidence>
<reference evidence="5 6" key="1">
    <citation type="submission" date="2020-06" db="EMBL/GenBank/DDBJ databases">
        <title>The yeast mating-type switching endonuclease HO is a domesticated member of an unorthodox homing genetic element family.</title>
        <authorList>
            <person name="Coughlan A.Y."/>
            <person name="Lombardi L."/>
            <person name="Braun-Galleani S."/>
            <person name="Martos A.R."/>
            <person name="Galeote V."/>
            <person name="Bigey F."/>
            <person name="Dequin S."/>
            <person name="Byrne K.P."/>
            <person name="Wolfe K.H."/>
        </authorList>
    </citation>
    <scope>NUCLEOTIDE SEQUENCE [LARGE SCALE GENOMIC DNA]</scope>
    <source>
        <strain evidence="5 6">CBS2947</strain>
    </source>
</reference>
<dbReference type="Proteomes" id="UP000510647">
    <property type="component" value="Chromosome 4"/>
</dbReference>
<proteinExistence type="predicted"/>
<dbReference type="InterPro" id="IPR001452">
    <property type="entry name" value="SH3_domain"/>
</dbReference>
<feature type="region of interest" description="Disordered" evidence="3">
    <location>
        <begin position="110"/>
        <end position="175"/>
    </location>
</feature>
<dbReference type="Gene3D" id="2.30.30.40">
    <property type="entry name" value="SH3 Domains"/>
    <property type="match status" value="1"/>
</dbReference>
<evidence type="ECO:0000313" key="6">
    <source>
        <dbReference type="Proteomes" id="UP000510647"/>
    </source>
</evidence>